<evidence type="ECO:0000313" key="2">
    <source>
        <dbReference type="Proteomes" id="UP001203423"/>
    </source>
</evidence>
<protein>
    <submittedName>
        <fullName evidence="1">Uncharacterized protein</fullName>
    </submittedName>
</protein>
<evidence type="ECO:0000313" key="1">
    <source>
        <dbReference type="EMBL" id="MCL1127517.1"/>
    </source>
</evidence>
<dbReference type="EMBL" id="JAKIKS010000169">
    <property type="protein sequence ID" value="MCL1127517.1"/>
    <property type="molecule type" value="Genomic_DNA"/>
</dbReference>
<comment type="caution">
    <text evidence="1">The sequence shown here is derived from an EMBL/GenBank/DDBJ whole genome shotgun (WGS) entry which is preliminary data.</text>
</comment>
<name>A0ABT0LII3_9GAMM</name>
<keyword evidence="2" id="KW-1185">Reference proteome</keyword>
<sequence length="80" mass="9244">MSTFNHQAPNNSVVQAAEDIADKAEHLARYLRCKDKLNTCSRPMIKDWLSRLSEIESERCRTTLNNLVDARKEKRQGVKL</sequence>
<gene>
    <name evidence="1" type="ORF">L2764_24345</name>
</gene>
<dbReference type="Proteomes" id="UP001203423">
    <property type="component" value="Unassembled WGS sequence"/>
</dbReference>
<proteinExistence type="predicted"/>
<organism evidence="1 2">
    <name type="scientific">Shewanella surugensis</name>
    <dbReference type="NCBI Taxonomy" id="212020"/>
    <lineage>
        <taxon>Bacteria</taxon>
        <taxon>Pseudomonadati</taxon>
        <taxon>Pseudomonadota</taxon>
        <taxon>Gammaproteobacteria</taxon>
        <taxon>Alteromonadales</taxon>
        <taxon>Shewanellaceae</taxon>
        <taxon>Shewanella</taxon>
    </lineage>
</organism>
<dbReference type="RefSeq" id="WP_248942958.1">
    <property type="nucleotide sequence ID" value="NZ_JAKIKS010000169.1"/>
</dbReference>
<accession>A0ABT0LII3</accession>
<reference evidence="1 2" key="1">
    <citation type="submission" date="2022-01" db="EMBL/GenBank/DDBJ databases">
        <title>Whole genome-based taxonomy of the Shewanellaceae.</title>
        <authorList>
            <person name="Martin-Rodriguez A.J."/>
        </authorList>
    </citation>
    <scope>NUCLEOTIDE SEQUENCE [LARGE SCALE GENOMIC DNA]</scope>
    <source>
        <strain evidence="1 2">DSM 17177</strain>
    </source>
</reference>